<dbReference type="InterPro" id="IPR018309">
    <property type="entry name" value="Tscrpt_reg_PadR_C"/>
</dbReference>
<proteinExistence type="predicted"/>
<dbReference type="PANTHER" id="PTHR43252:SF6">
    <property type="entry name" value="NEGATIVE TRANSCRIPTION REGULATOR PADR"/>
    <property type="match status" value="1"/>
</dbReference>
<dbReference type="EMBL" id="UOEI01000534">
    <property type="protein sequence ID" value="VAW07561.1"/>
    <property type="molecule type" value="Genomic_DNA"/>
</dbReference>
<accession>A0A3B0SMR9</accession>
<dbReference type="PANTHER" id="PTHR43252">
    <property type="entry name" value="TRANSCRIPTIONAL REGULATOR YQJI"/>
    <property type="match status" value="1"/>
</dbReference>
<dbReference type="SUPFAM" id="SSF46785">
    <property type="entry name" value="Winged helix' DNA-binding domain"/>
    <property type="match status" value="1"/>
</dbReference>
<feature type="domain" description="Transcription regulator PadR C-terminal" evidence="2">
    <location>
        <begin position="89"/>
        <end position="159"/>
    </location>
</feature>
<feature type="domain" description="Transcription regulator PadR N-terminal" evidence="1">
    <location>
        <begin position="6"/>
        <end position="71"/>
    </location>
</feature>
<evidence type="ECO:0000259" key="1">
    <source>
        <dbReference type="Pfam" id="PF03551"/>
    </source>
</evidence>
<name>A0A3B0SMR9_9ZZZZ</name>
<sequence length="172" mass="19422">MLDFAVLGLLMERARHGYELKRALAELGFWKVSFGSLYPALRRLEKRGAISAVSGTGRRKAYQITDEGREIFDTLLKADPDASETDRAFQIRLAFLGHLPTNRRVQVLENRRATLSHHLKASREILIDARSNTENQDRYRLALMEHAMATTESDIAWLDGLVAAERGVASQN</sequence>
<evidence type="ECO:0000259" key="2">
    <source>
        <dbReference type="Pfam" id="PF10400"/>
    </source>
</evidence>
<organism evidence="3">
    <name type="scientific">hydrothermal vent metagenome</name>
    <dbReference type="NCBI Taxonomy" id="652676"/>
    <lineage>
        <taxon>unclassified sequences</taxon>
        <taxon>metagenomes</taxon>
        <taxon>ecological metagenomes</taxon>
    </lineage>
</organism>
<protein>
    <submittedName>
        <fullName evidence="3">Transcriptional regulator, PadR family</fullName>
    </submittedName>
</protein>
<evidence type="ECO:0000313" key="3">
    <source>
        <dbReference type="EMBL" id="VAW07561.1"/>
    </source>
</evidence>
<dbReference type="InterPro" id="IPR036390">
    <property type="entry name" value="WH_DNA-bd_sf"/>
</dbReference>
<gene>
    <name evidence="3" type="ORF">MNBD_ACTINO01-161</name>
</gene>
<dbReference type="InterPro" id="IPR036388">
    <property type="entry name" value="WH-like_DNA-bd_sf"/>
</dbReference>
<dbReference type="Pfam" id="PF03551">
    <property type="entry name" value="PadR"/>
    <property type="match status" value="1"/>
</dbReference>
<dbReference type="Pfam" id="PF10400">
    <property type="entry name" value="Vir_act_alpha_C"/>
    <property type="match status" value="1"/>
</dbReference>
<dbReference type="AlphaFoldDB" id="A0A3B0SMR9"/>
<dbReference type="Gene3D" id="1.10.10.10">
    <property type="entry name" value="Winged helix-like DNA-binding domain superfamily/Winged helix DNA-binding domain"/>
    <property type="match status" value="1"/>
</dbReference>
<reference evidence="3" key="1">
    <citation type="submission" date="2018-06" db="EMBL/GenBank/DDBJ databases">
        <authorList>
            <person name="Zhirakovskaya E."/>
        </authorList>
    </citation>
    <scope>NUCLEOTIDE SEQUENCE</scope>
</reference>
<dbReference type="InterPro" id="IPR005149">
    <property type="entry name" value="Tscrpt_reg_PadR_N"/>
</dbReference>